<evidence type="ECO:0000256" key="1">
    <source>
        <dbReference type="ARBA" id="ARBA00022679"/>
    </source>
</evidence>
<sequence>MKSEHARVRTQAGLDLLAHALRGLDVAESAIERIGFGAGGRPEISGAPGFSISHSDRLVACAVDDDTRDSRPGEHRLVGLDVEARRPIVPARLARLMSPGQAAIVEDEPDRFFDFWCAREATVKASGRVGLARIRSLDLHGDHARLDAHDWPLQPLDLVPGYAACIASDRPIGPVRSERITLTG</sequence>
<evidence type="ECO:0000259" key="2">
    <source>
        <dbReference type="Pfam" id="PF01648"/>
    </source>
</evidence>
<dbReference type="SUPFAM" id="SSF56214">
    <property type="entry name" value="4'-phosphopantetheinyl transferase"/>
    <property type="match status" value="1"/>
</dbReference>
<protein>
    <submittedName>
        <fullName evidence="3">4'-phosphopantetheinyl transferase family protein</fullName>
    </submittedName>
</protein>
<feature type="domain" description="4'-phosphopantetheinyl transferase" evidence="2">
    <location>
        <begin position="78"/>
        <end position="137"/>
    </location>
</feature>
<evidence type="ECO:0000313" key="4">
    <source>
        <dbReference type="Proteomes" id="UP001595462"/>
    </source>
</evidence>
<accession>A0ABV7EW91</accession>
<name>A0ABV7EW91_9GAMM</name>
<dbReference type="Pfam" id="PF01648">
    <property type="entry name" value="ACPS"/>
    <property type="match status" value="1"/>
</dbReference>
<evidence type="ECO:0000313" key="3">
    <source>
        <dbReference type="EMBL" id="MFC3105837.1"/>
    </source>
</evidence>
<dbReference type="InterPro" id="IPR037143">
    <property type="entry name" value="4-PPantetheinyl_Trfase_dom_sf"/>
</dbReference>
<organism evidence="3 4">
    <name type="scientific">Salinisphaera aquimarina</name>
    <dbReference type="NCBI Taxonomy" id="2094031"/>
    <lineage>
        <taxon>Bacteria</taxon>
        <taxon>Pseudomonadati</taxon>
        <taxon>Pseudomonadota</taxon>
        <taxon>Gammaproteobacteria</taxon>
        <taxon>Salinisphaerales</taxon>
        <taxon>Salinisphaeraceae</taxon>
        <taxon>Salinisphaera</taxon>
    </lineage>
</organism>
<reference evidence="4" key="1">
    <citation type="journal article" date="2019" name="Int. J. Syst. Evol. Microbiol.">
        <title>The Global Catalogue of Microorganisms (GCM) 10K type strain sequencing project: providing services to taxonomists for standard genome sequencing and annotation.</title>
        <authorList>
            <consortium name="The Broad Institute Genomics Platform"/>
            <consortium name="The Broad Institute Genome Sequencing Center for Infectious Disease"/>
            <person name="Wu L."/>
            <person name="Ma J."/>
        </authorList>
    </citation>
    <scope>NUCLEOTIDE SEQUENCE [LARGE SCALE GENOMIC DNA]</scope>
    <source>
        <strain evidence="4">KCTC 52640</strain>
    </source>
</reference>
<keyword evidence="1 3" id="KW-0808">Transferase</keyword>
<dbReference type="Proteomes" id="UP001595462">
    <property type="component" value="Unassembled WGS sequence"/>
</dbReference>
<comment type="caution">
    <text evidence="3">The sequence shown here is derived from an EMBL/GenBank/DDBJ whole genome shotgun (WGS) entry which is preliminary data.</text>
</comment>
<proteinExistence type="predicted"/>
<dbReference type="Gene3D" id="3.90.470.20">
    <property type="entry name" value="4'-phosphopantetheinyl transferase domain"/>
    <property type="match status" value="2"/>
</dbReference>
<dbReference type="RefSeq" id="WP_380691392.1">
    <property type="nucleotide sequence ID" value="NZ_JBHRSS010000009.1"/>
</dbReference>
<gene>
    <name evidence="3" type="ORF">ACFOSU_18360</name>
</gene>
<dbReference type="InterPro" id="IPR008278">
    <property type="entry name" value="4-PPantetheinyl_Trfase_dom"/>
</dbReference>
<dbReference type="GO" id="GO:0016740">
    <property type="term" value="F:transferase activity"/>
    <property type="evidence" value="ECO:0007669"/>
    <property type="project" value="UniProtKB-KW"/>
</dbReference>
<keyword evidence="4" id="KW-1185">Reference proteome</keyword>
<dbReference type="EMBL" id="JBHRSS010000009">
    <property type="protein sequence ID" value="MFC3105837.1"/>
    <property type="molecule type" value="Genomic_DNA"/>
</dbReference>